<dbReference type="InterPro" id="IPR050360">
    <property type="entry name" value="MFS_Sugar_Transporters"/>
</dbReference>
<feature type="transmembrane region" description="Helical" evidence="8">
    <location>
        <begin position="136"/>
        <end position="158"/>
    </location>
</feature>
<dbReference type="GO" id="GO:0016020">
    <property type="term" value="C:membrane"/>
    <property type="evidence" value="ECO:0007669"/>
    <property type="project" value="UniProtKB-SubCell"/>
</dbReference>
<dbReference type="SUPFAM" id="SSF103473">
    <property type="entry name" value="MFS general substrate transporter"/>
    <property type="match status" value="1"/>
</dbReference>
<evidence type="ECO:0000313" key="10">
    <source>
        <dbReference type="EMBL" id="APA14637.1"/>
    </source>
</evidence>
<feature type="transmembrane region" description="Helical" evidence="8">
    <location>
        <begin position="473"/>
        <end position="492"/>
    </location>
</feature>
<dbReference type="InterPro" id="IPR005829">
    <property type="entry name" value="Sugar_transporter_CS"/>
</dbReference>
<feature type="domain" description="Major facilitator superfamily (MFS) profile" evidence="9">
    <location>
        <begin position="27"/>
        <end position="496"/>
    </location>
</feature>
<dbReference type="InterPro" id="IPR005828">
    <property type="entry name" value="MFS_sugar_transport-like"/>
</dbReference>
<accession>A0A1D9QI70</accession>
<comment type="similarity">
    <text evidence="2 7">Belongs to the major facilitator superfamily. Sugar transporter (TC 2.A.1.1) family.</text>
</comment>
<dbReference type="PROSITE" id="PS50850">
    <property type="entry name" value="MFS"/>
    <property type="match status" value="1"/>
</dbReference>
<feature type="transmembrane region" description="Helical" evidence="8">
    <location>
        <begin position="301"/>
        <end position="322"/>
    </location>
</feature>
<dbReference type="InterPro" id="IPR003663">
    <property type="entry name" value="Sugar/inositol_transpt"/>
</dbReference>
<keyword evidence="4 8" id="KW-0812">Transmembrane</keyword>
<keyword evidence="3 7" id="KW-0813">Transport</keyword>
<sequence>MPGGAVVHGTTDTSRIEAPVTAKAYFMCAFAAFGGIFFGYDTGWMSGVLAMPYFITQYTGLPKPPADAPKATLDAFAISASNQSLTTSILSCGTFFGALIAGDVADTIGRRLTIITGCAVFCVGCIMETASTGLGLMVAGRLIAGAGVGFISAIIILYMSEIAPKKVRGALVSGYQFCITIGILLANCVVYATQDRTDTGSYRIPIALQFLWAIVLAGGLFILPESPRYYVKKGRLEDAAKALSNVRGQPIESEYIQDELAEIIANNEYELSVVPQTSYISQWTNCFKGSMFDGSSNVRRTFTGIMLQCMQQFTGINFIFYFGNVFFKSLGTIKNPFLISLITSLVNMLTTPLAFWTVERFGRRTILLIGASCMITFQFLVGIIGVTAGEADRHNNSAVSAMIAFICLNIAAFATTWGPAAWVVVGEIFPLPIRSRGVGLSTASNWFWNCIIGVITPYLVGTQKGDANLGAKVFFMWGSLCVLSLLFAYFFVSETKGLSLEQVDRMLEETTPRTSAKWVPHSTFAAEMGLTGEEKVGRAHGRGHAGAGEKGNVVDNVAQKEVNSEVV</sequence>
<dbReference type="InterPro" id="IPR020846">
    <property type="entry name" value="MFS_dom"/>
</dbReference>
<dbReference type="Proteomes" id="UP000177798">
    <property type="component" value="Chromosome 13"/>
</dbReference>
<feature type="transmembrane region" description="Helical" evidence="8">
    <location>
        <begin position="170"/>
        <end position="192"/>
    </location>
</feature>
<dbReference type="AlphaFoldDB" id="A0A1D9QI70"/>
<dbReference type="Gene3D" id="1.20.1250.20">
    <property type="entry name" value="MFS general substrate transporter like domains"/>
    <property type="match status" value="1"/>
</dbReference>
<feature type="transmembrane region" description="Helical" evidence="8">
    <location>
        <begin position="75"/>
        <end position="100"/>
    </location>
</feature>
<feature type="transmembrane region" description="Helical" evidence="8">
    <location>
        <begin position="365"/>
        <end position="386"/>
    </location>
</feature>
<dbReference type="OrthoDB" id="6612291at2759"/>
<dbReference type="FunFam" id="1.20.1250.20:FF:000180">
    <property type="entry name" value="MFS monosaccharide transporter"/>
    <property type="match status" value="1"/>
</dbReference>
<dbReference type="PROSITE" id="PS00216">
    <property type="entry name" value="SUGAR_TRANSPORT_1"/>
    <property type="match status" value="1"/>
</dbReference>
<dbReference type="EMBL" id="CP017826">
    <property type="protein sequence ID" value="APA14637.1"/>
    <property type="molecule type" value="Genomic_DNA"/>
</dbReference>
<dbReference type="NCBIfam" id="TIGR00879">
    <property type="entry name" value="SP"/>
    <property type="match status" value="1"/>
</dbReference>
<dbReference type="CDD" id="cd17356">
    <property type="entry name" value="MFS_HXT"/>
    <property type="match status" value="1"/>
</dbReference>
<comment type="subcellular location">
    <subcellularLocation>
        <location evidence="1">Membrane</location>
        <topology evidence="1">Multi-pass membrane protein</topology>
    </subcellularLocation>
</comment>
<dbReference type="OMA" id="WGSLCCI"/>
<dbReference type="PROSITE" id="PS00217">
    <property type="entry name" value="SUGAR_TRANSPORT_2"/>
    <property type="match status" value="1"/>
</dbReference>
<evidence type="ECO:0000256" key="7">
    <source>
        <dbReference type="RuleBase" id="RU003346"/>
    </source>
</evidence>
<evidence type="ECO:0000256" key="6">
    <source>
        <dbReference type="ARBA" id="ARBA00023136"/>
    </source>
</evidence>
<gene>
    <name evidence="10" type="ORF">sscle_13g094070</name>
</gene>
<evidence type="ECO:0000259" key="9">
    <source>
        <dbReference type="PROSITE" id="PS50850"/>
    </source>
</evidence>
<dbReference type="GO" id="GO:0022857">
    <property type="term" value="F:transmembrane transporter activity"/>
    <property type="evidence" value="ECO:0007669"/>
    <property type="project" value="InterPro"/>
</dbReference>
<reference evidence="11" key="1">
    <citation type="journal article" date="2017" name="Genome Biol. Evol.">
        <title>The complete genome sequence of the phytopathogenic fungus Sclerotinia sclerotiorum reveals insights into the genome architecture of broad host range pathogens.</title>
        <authorList>
            <person name="Derbyshire M."/>
            <person name="Denton-Giles M."/>
            <person name="Hegedus D."/>
            <person name="Seifbarghy S."/>
            <person name="Rollins J."/>
            <person name="van Kan J."/>
            <person name="Seidl M.F."/>
            <person name="Faino L."/>
            <person name="Mbengue M."/>
            <person name="Navaud O."/>
            <person name="Raffaele S."/>
            <person name="Hammond-Kosack K."/>
            <person name="Heard S."/>
            <person name="Oliver R."/>
        </authorList>
    </citation>
    <scope>NUCLEOTIDE SEQUENCE [LARGE SCALE GENOMIC DNA]</scope>
    <source>
        <strain evidence="11">ATCC 18683 / 1980 / Ss-1</strain>
    </source>
</reference>
<keyword evidence="5 8" id="KW-1133">Transmembrane helix</keyword>
<evidence type="ECO:0000256" key="4">
    <source>
        <dbReference type="ARBA" id="ARBA00022692"/>
    </source>
</evidence>
<dbReference type="InterPro" id="IPR036259">
    <property type="entry name" value="MFS_trans_sf"/>
</dbReference>
<evidence type="ECO:0000256" key="1">
    <source>
        <dbReference type="ARBA" id="ARBA00004141"/>
    </source>
</evidence>
<dbReference type="PRINTS" id="PR00171">
    <property type="entry name" value="SUGRTRNSPORT"/>
</dbReference>
<feature type="transmembrane region" description="Helical" evidence="8">
    <location>
        <begin position="337"/>
        <end position="358"/>
    </location>
</feature>
<dbReference type="VEuPathDB" id="FungiDB:sscle_13g094070"/>
<feature type="transmembrane region" description="Helical" evidence="8">
    <location>
        <begin position="112"/>
        <end position="130"/>
    </location>
</feature>
<evidence type="ECO:0000256" key="2">
    <source>
        <dbReference type="ARBA" id="ARBA00010992"/>
    </source>
</evidence>
<feature type="transmembrane region" description="Helical" evidence="8">
    <location>
        <begin position="24"/>
        <end position="55"/>
    </location>
</feature>
<protein>
    <recommendedName>
        <fullName evidence="9">Major facilitator superfamily (MFS) profile domain-containing protein</fullName>
    </recommendedName>
</protein>
<dbReference type="RefSeq" id="XP_001592379.1">
    <property type="nucleotide sequence ID" value="XM_001592329.1"/>
</dbReference>
<evidence type="ECO:0000256" key="5">
    <source>
        <dbReference type="ARBA" id="ARBA00022989"/>
    </source>
</evidence>
<feature type="transmembrane region" description="Helical" evidence="8">
    <location>
        <begin position="204"/>
        <end position="223"/>
    </location>
</feature>
<dbReference type="PANTHER" id="PTHR48022">
    <property type="entry name" value="PLASTIDIC GLUCOSE TRANSPORTER 4"/>
    <property type="match status" value="1"/>
</dbReference>
<feature type="transmembrane region" description="Helical" evidence="8">
    <location>
        <begin position="437"/>
        <end position="461"/>
    </location>
</feature>
<feature type="transmembrane region" description="Helical" evidence="8">
    <location>
        <begin position="398"/>
        <end position="425"/>
    </location>
</feature>
<organism evidence="10 11">
    <name type="scientific">Sclerotinia sclerotiorum (strain ATCC 18683 / 1980 / Ss-1)</name>
    <name type="common">White mold</name>
    <name type="synonym">Whetzelinia sclerotiorum</name>
    <dbReference type="NCBI Taxonomy" id="665079"/>
    <lineage>
        <taxon>Eukaryota</taxon>
        <taxon>Fungi</taxon>
        <taxon>Dikarya</taxon>
        <taxon>Ascomycota</taxon>
        <taxon>Pezizomycotina</taxon>
        <taxon>Leotiomycetes</taxon>
        <taxon>Helotiales</taxon>
        <taxon>Sclerotiniaceae</taxon>
        <taxon>Sclerotinia</taxon>
    </lineage>
</organism>
<evidence type="ECO:0000256" key="8">
    <source>
        <dbReference type="SAM" id="Phobius"/>
    </source>
</evidence>
<dbReference type="Pfam" id="PF00083">
    <property type="entry name" value="Sugar_tr"/>
    <property type="match status" value="1"/>
</dbReference>
<keyword evidence="6 8" id="KW-0472">Membrane</keyword>
<evidence type="ECO:0000256" key="3">
    <source>
        <dbReference type="ARBA" id="ARBA00022448"/>
    </source>
</evidence>
<evidence type="ECO:0000313" key="11">
    <source>
        <dbReference type="Proteomes" id="UP000177798"/>
    </source>
</evidence>
<name>A0A1D9QI70_SCLS1</name>
<dbReference type="KEGG" id="ssl:SS1G_06620"/>
<proteinExistence type="inferred from homology"/>
<dbReference type="PANTHER" id="PTHR48022:SF61">
    <property type="entry name" value="HIGH AFFINITY GLUCOSE TRANSPORTER RGT2"/>
    <property type="match status" value="1"/>
</dbReference>